<protein>
    <submittedName>
        <fullName evidence="1">Uncharacterized protein</fullName>
    </submittedName>
</protein>
<dbReference type="EMBL" id="KB405078">
    <property type="protein sequence ID" value="EMF54688.1"/>
    <property type="molecule type" value="Genomic_DNA"/>
</dbReference>
<evidence type="ECO:0000313" key="1">
    <source>
        <dbReference type="EMBL" id="EMF54688.1"/>
    </source>
</evidence>
<dbReference type="Proteomes" id="UP000030760">
    <property type="component" value="Unassembled WGS sequence"/>
</dbReference>
<name>M3EZR4_9ACTN</name>
<gene>
    <name evidence="1" type="ORF">SBD_4355</name>
</gene>
<dbReference type="AlphaFoldDB" id="M3EZR4"/>
<accession>M3EZR4</accession>
<sequence length="46" mass="4301">MYAGTAGFDAGAAAGAGACSAFGVCEAVPAFARLRAAEVCSGSGDD</sequence>
<evidence type="ECO:0000313" key="2">
    <source>
        <dbReference type="Proteomes" id="UP000030760"/>
    </source>
</evidence>
<organism evidence="1 2">
    <name type="scientific">Streptomyces bottropensis ATCC 25435</name>
    <dbReference type="NCBI Taxonomy" id="1054862"/>
    <lineage>
        <taxon>Bacteria</taxon>
        <taxon>Bacillati</taxon>
        <taxon>Actinomycetota</taxon>
        <taxon>Actinomycetes</taxon>
        <taxon>Kitasatosporales</taxon>
        <taxon>Streptomycetaceae</taxon>
        <taxon>Streptomyces</taxon>
    </lineage>
</organism>
<reference evidence="2" key="1">
    <citation type="journal article" date="2013" name="Genome Announc.">
        <title>Draft Genome Sequence of Streptomyces bottropensis ATCC 25435, a Bottromycin-Producing Actinomycete.</title>
        <authorList>
            <person name="Zhang H."/>
            <person name="Zhou W."/>
            <person name="Zhuang Y."/>
            <person name="Liang X."/>
            <person name="Liu T."/>
        </authorList>
    </citation>
    <scope>NUCLEOTIDE SEQUENCE [LARGE SCALE GENOMIC DNA]</scope>
    <source>
        <strain evidence="2">ATCC 25435</strain>
    </source>
</reference>
<proteinExistence type="predicted"/>